<dbReference type="Gene3D" id="3.30.1370.50">
    <property type="entry name" value="R3H-like domain"/>
    <property type="match status" value="1"/>
</dbReference>
<dbReference type="OrthoDB" id="21470at2759"/>
<dbReference type="SUPFAM" id="SSF54160">
    <property type="entry name" value="Chromo domain-like"/>
    <property type="match status" value="1"/>
</dbReference>
<feature type="region of interest" description="Disordered" evidence="2">
    <location>
        <begin position="227"/>
        <end position="250"/>
    </location>
</feature>
<dbReference type="PANTHER" id="PTHR14195">
    <property type="entry name" value="G PATCH DOMAIN CONTAINING PROTEIN 2"/>
    <property type="match status" value="1"/>
</dbReference>
<feature type="domain" description="G-patch" evidence="4">
    <location>
        <begin position="679"/>
        <end position="722"/>
    </location>
</feature>
<evidence type="ECO:0000259" key="5">
    <source>
        <dbReference type="PROSITE" id="PS51061"/>
    </source>
</evidence>
<evidence type="ECO:0000256" key="2">
    <source>
        <dbReference type="SAM" id="MobiDB-lite"/>
    </source>
</evidence>
<feature type="region of interest" description="Disordered" evidence="2">
    <location>
        <begin position="133"/>
        <end position="156"/>
    </location>
</feature>
<dbReference type="AlphaFoldDB" id="N1JR70"/>
<dbReference type="InterPro" id="IPR036867">
    <property type="entry name" value="R3H_dom_sf"/>
</dbReference>
<feature type="compositionally biased region" description="Basic and acidic residues" evidence="2">
    <location>
        <begin position="237"/>
        <end position="250"/>
    </location>
</feature>
<comment type="subunit">
    <text evidence="1">Component of the NuA4 histone acetyltransferase complex.</text>
</comment>
<dbReference type="HOGENOM" id="CLU_007254_1_0_1"/>
<evidence type="ECO:0000313" key="7">
    <source>
        <dbReference type="Proteomes" id="UP000015441"/>
    </source>
</evidence>
<dbReference type="PROSITE" id="PS50174">
    <property type="entry name" value="G_PATCH"/>
    <property type="match status" value="1"/>
</dbReference>
<feature type="domain" description="R3H" evidence="5">
    <location>
        <begin position="553"/>
        <end position="618"/>
    </location>
</feature>
<dbReference type="eggNOG" id="KOG0154">
    <property type="taxonomic scope" value="Eukaryota"/>
</dbReference>
<dbReference type="InterPro" id="IPR016197">
    <property type="entry name" value="Chromo-like_dom_sf"/>
</dbReference>
<feature type="compositionally biased region" description="Basic residues" evidence="2">
    <location>
        <begin position="1"/>
        <end position="20"/>
    </location>
</feature>
<sequence>MPSSKKKGWKRNAVSNRRKGLQNTHSDLTRNGLLSESTESNMLPCAADNRTAKGGGLKSGRKLRYTKVRFVAKERALSLELENDENANSTIDSNINYKQKTVEIINKIHEPTGQTNSHVSKKNDGFVIDLEGGPQPYTGLPPPRLNTSSPTPSDSSEEIILYKGRSHTKNLTSNMRISSVDKKIVNDQNSCQVIDDDIKKITPSIYESTRAEIFSKSDAKVSELSLDFKSSQGKPSNIHENEKENDKESRDNALMEDYIANINLEGTQPFASFASRELGAGFYDDNIFLSNNISNENSDVSEEETESDFLGESDSDETEDLETFHEEIQEILAQRERNSGIQYLVSFQNHPRSDASWVPATSLTSTNAKEILRDFEEQMGMAMSLLDNSVNDTLNCYTAVSDTKNENINKKGSIPLKGVTISDSKRSACTYSQKLKQNKVQNTTKRHVRDPIRHTEGVIASPIKGIPPKAPHKRNDQMKDSCGKFNPKNPKKARGKKKQPKFINCDSEVEEYLESLWQNDRRRKAEKKSEREKLRAQGLIGCKNEKPDLRQKYKGGLNLSSLKEELKPFLASNSEFLALPYMGKTGRKIVHDIASTFNLKSRSMGSGKKRFPVIYRTTRTLAFSEKAFSVFESRSTNQSFHPTDTGRKSNTQKNTKSFKKDGGYRDGDVVGGSAPEIPPENKGRAMLEKMGWSLGTALGALDNKGILQPVSHVVKTTKAGLG</sequence>
<feature type="compositionally biased region" description="Basic and acidic residues" evidence="2">
    <location>
        <begin position="658"/>
        <end position="668"/>
    </location>
</feature>
<dbReference type="PROSITE" id="PS50013">
    <property type="entry name" value="CHROMO_2"/>
    <property type="match status" value="1"/>
</dbReference>
<feature type="compositionally biased region" description="Acidic residues" evidence="2">
    <location>
        <begin position="299"/>
        <end position="315"/>
    </location>
</feature>
<dbReference type="PROSITE" id="PS51061">
    <property type="entry name" value="R3H"/>
    <property type="match status" value="1"/>
</dbReference>
<dbReference type="Pfam" id="PF01585">
    <property type="entry name" value="G-patch"/>
    <property type="match status" value="1"/>
</dbReference>
<dbReference type="InParanoid" id="N1JR70"/>
<dbReference type="SUPFAM" id="SSF82708">
    <property type="entry name" value="R3H domain"/>
    <property type="match status" value="1"/>
</dbReference>
<gene>
    <name evidence="6" type="ORF">BGHDH14_bgh06829</name>
</gene>
<protein>
    <submittedName>
        <fullName evidence="6">R3H and G-patch domain-containing protein</fullName>
    </submittedName>
</protein>
<feature type="region of interest" description="Disordered" evidence="2">
    <location>
        <begin position="461"/>
        <end position="501"/>
    </location>
</feature>
<feature type="compositionally biased region" description="Basic residues" evidence="2">
    <location>
        <begin position="489"/>
        <end position="500"/>
    </location>
</feature>
<dbReference type="Gene3D" id="2.40.50.40">
    <property type="match status" value="1"/>
</dbReference>
<evidence type="ECO:0000259" key="4">
    <source>
        <dbReference type="PROSITE" id="PS50174"/>
    </source>
</evidence>
<reference evidence="6 7" key="1">
    <citation type="journal article" date="2010" name="Science">
        <title>Genome expansion and gene loss in powdery mildew fungi reveal tradeoffs in extreme parasitism.</title>
        <authorList>
            <person name="Spanu P.D."/>
            <person name="Abbott J.C."/>
            <person name="Amselem J."/>
            <person name="Burgis T.A."/>
            <person name="Soanes D.M."/>
            <person name="Stueber K."/>
            <person name="Ver Loren van Themaat E."/>
            <person name="Brown J.K.M."/>
            <person name="Butcher S.A."/>
            <person name="Gurr S.J."/>
            <person name="Lebrun M.-H."/>
            <person name="Ridout C.J."/>
            <person name="Schulze-Lefert P."/>
            <person name="Talbot N.J."/>
            <person name="Ahmadinejad N."/>
            <person name="Ametz C."/>
            <person name="Barton G.R."/>
            <person name="Benjdia M."/>
            <person name="Bidzinski P."/>
            <person name="Bindschedler L.V."/>
            <person name="Both M."/>
            <person name="Brewer M.T."/>
            <person name="Cadle-Davidson L."/>
            <person name="Cadle-Davidson M.M."/>
            <person name="Collemare J."/>
            <person name="Cramer R."/>
            <person name="Frenkel O."/>
            <person name="Godfrey D."/>
            <person name="Harriman J."/>
            <person name="Hoede C."/>
            <person name="King B.C."/>
            <person name="Klages S."/>
            <person name="Kleemann J."/>
            <person name="Knoll D."/>
            <person name="Koti P.S."/>
            <person name="Kreplak J."/>
            <person name="Lopez-Ruiz F.J."/>
            <person name="Lu X."/>
            <person name="Maekawa T."/>
            <person name="Mahanil S."/>
            <person name="Micali C."/>
            <person name="Milgroom M.G."/>
            <person name="Montana G."/>
            <person name="Noir S."/>
            <person name="O'Connell R.J."/>
            <person name="Oberhaensli S."/>
            <person name="Parlange F."/>
            <person name="Pedersen C."/>
            <person name="Quesneville H."/>
            <person name="Reinhardt R."/>
            <person name="Rott M."/>
            <person name="Sacristan S."/>
            <person name="Schmidt S.M."/>
            <person name="Schoen M."/>
            <person name="Skamnioti P."/>
            <person name="Sommer H."/>
            <person name="Stephens A."/>
            <person name="Takahara H."/>
            <person name="Thordal-Christensen H."/>
            <person name="Vigouroux M."/>
            <person name="Wessling R."/>
            <person name="Wicker T."/>
            <person name="Panstruga R."/>
        </authorList>
    </citation>
    <scope>NUCLEOTIDE SEQUENCE [LARGE SCALE GENOMIC DNA]</scope>
    <source>
        <strain evidence="6">DH14</strain>
    </source>
</reference>
<dbReference type="InterPro" id="IPR001374">
    <property type="entry name" value="R3H_dom"/>
</dbReference>
<evidence type="ECO:0000256" key="1">
    <source>
        <dbReference type="ARBA" id="ARBA00011353"/>
    </source>
</evidence>
<dbReference type="GO" id="GO:0003676">
    <property type="term" value="F:nucleic acid binding"/>
    <property type="evidence" value="ECO:0007669"/>
    <property type="project" value="UniProtKB-UniRule"/>
</dbReference>
<feature type="region of interest" description="Disordered" evidence="2">
    <location>
        <begin position="635"/>
        <end position="680"/>
    </location>
</feature>
<dbReference type="GO" id="GO:0006338">
    <property type="term" value="P:chromatin remodeling"/>
    <property type="evidence" value="ECO:0007669"/>
    <property type="project" value="UniProtKB-ARBA"/>
</dbReference>
<evidence type="ECO:0000313" key="6">
    <source>
        <dbReference type="EMBL" id="CCU83136.1"/>
    </source>
</evidence>
<feature type="compositionally biased region" description="Basic and acidic residues" evidence="2">
    <location>
        <begin position="473"/>
        <end position="482"/>
    </location>
</feature>
<evidence type="ECO:0000259" key="3">
    <source>
        <dbReference type="PROSITE" id="PS50013"/>
    </source>
</evidence>
<accession>N1JR70</accession>
<dbReference type="EMBL" id="CAUH01007574">
    <property type="protein sequence ID" value="CCU83136.1"/>
    <property type="molecule type" value="Genomic_DNA"/>
</dbReference>
<organism evidence="6 7">
    <name type="scientific">Blumeria graminis f. sp. hordei (strain DH14)</name>
    <name type="common">Barley powdery mildew</name>
    <name type="synonym">Oidium monilioides f. sp. hordei</name>
    <dbReference type="NCBI Taxonomy" id="546991"/>
    <lineage>
        <taxon>Eukaryota</taxon>
        <taxon>Fungi</taxon>
        <taxon>Dikarya</taxon>
        <taxon>Ascomycota</taxon>
        <taxon>Pezizomycotina</taxon>
        <taxon>Leotiomycetes</taxon>
        <taxon>Erysiphales</taxon>
        <taxon>Erysiphaceae</taxon>
        <taxon>Blumeria</taxon>
        <taxon>Blumeria hordei</taxon>
    </lineage>
</organism>
<dbReference type="SMART" id="SM00298">
    <property type="entry name" value="CHROMO"/>
    <property type="match status" value="1"/>
</dbReference>
<feature type="domain" description="Chromo" evidence="3">
    <location>
        <begin position="326"/>
        <end position="378"/>
    </location>
</feature>
<proteinExistence type="predicted"/>
<dbReference type="CDD" id="cd00024">
    <property type="entry name" value="CD_CSD"/>
    <property type="match status" value="1"/>
</dbReference>
<dbReference type="InterPro" id="IPR000953">
    <property type="entry name" value="Chromo/chromo_shadow_dom"/>
</dbReference>
<dbReference type="Proteomes" id="UP000015441">
    <property type="component" value="Unassembled WGS sequence"/>
</dbReference>
<comment type="caution">
    <text evidence="6">The sequence shown here is derived from an EMBL/GenBank/DDBJ whole genome shotgun (WGS) entry which is preliminary data.</text>
</comment>
<dbReference type="SMART" id="SM00443">
    <property type="entry name" value="G_patch"/>
    <property type="match status" value="1"/>
</dbReference>
<dbReference type="InterPro" id="IPR051189">
    <property type="entry name" value="Splicing_assoc_domain"/>
</dbReference>
<dbReference type="STRING" id="546991.N1JR70"/>
<dbReference type="Pfam" id="PF01424">
    <property type="entry name" value="R3H"/>
    <property type="match status" value="1"/>
</dbReference>
<feature type="compositionally biased region" description="Polar residues" evidence="2">
    <location>
        <begin position="635"/>
        <end position="655"/>
    </location>
</feature>
<dbReference type="InterPro" id="IPR000467">
    <property type="entry name" value="G_patch_dom"/>
</dbReference>
<name>N1JR70_BLUG1</name>
<feature type="region of interest" description="Disordered" evidence="2">
    <location>
        <begin position="293"/>
        <end position="315"/>
    </location>
</feature>
<dbReference type="SMART" id="SM00393">
    <property type="entry name" value="R3H"/>
    <property type="match status" value="1"/>
</dbReference>
<keyword evidence="7" id="KW-1185">Reference proteome</keyword>
<feature type="region of interest" description="Disordered" evidence="2">
    <location>
        <begin position="1"/>
        <end position="40"/>
    </location>
</feature>